<dbReference type="Pfam" id="PF08271">
    <property type="entry name" value="Zn_Ribbon_TF"/>
    <property type="match status" value="1"/>
</dbReference>
<dbReference type="InterPro" id="IPR013137">
    <property type="entry name" value="Znf_TFIIB"/>
</dbReference>
<dbReference type="PANTHER" id="PTHR11618:SF78">
    <property type="entry name" value="TRANSCRIPTION INITIATION FACTOR IIB-2"/>
    <property type="match status" value="1"/>
</dbReference>
<keyword evidence="1" id="KW-0805">Transcription regulation</keyword>
<feature type="domain" description="TFIIB-type" evidence="3">
    <location>
        <begin position="5"/>
        <end position="47"/>
    </location>
</feature>
<keyword evidence="2" id="KW-0804">Transcription</keyword>
<dbReference type="PRINTS" id="PR00685">
    <property type="entry name" value="TIFACTORIIB"/>
</dbReference>
<sequence>MEETYCSYCKSVTAVIKDHSTGDTICSDGGLASEAYSIGETSEWRTFRDESNDNGDDLNLLLSNNGLTIITPSSNSSLRRFNPDKGLIKAIEAMSERLGLVSTIKDLANEIYKKMEDVKSRKPRTMKEIDSVATGVTKKEIGRASKHLEEIGNGDAEGSTHTKDAGYFVRRFCSILGMSNKDVKASQEAVEKTAECDIRRNPGTVAATIIYMISQLSDDIRRKLMRYVADATGVAQGTISDSYKDIYKNASQLVPACPFLQMIFLFLLRYIGNIRFTWPSWSSKALSGLGKGVALLKWLEDVSFEV</sequence>
<dbReference type="InterPro" id="IPR036915">
    <property type="entry name" value="Cyclin-like_sf"/>
</dbReference>
<dbReference type="Gene3D" id="1.10.472.170">
    <property type="match status" value="1"/>
</dbReference>
<dbReference type="EMBL" id="CM010719">
    <property type="protein sequence ID" value="RZC61858.1"/>
    <property type="molecule type" value="Genomic_DNA"/>
</dbReference>
<dbReference type="GO" id="GO:0005634">
    <property type="term" value="C:nucleus"/>
    <property type="evidence" value="ECO:0007669"/>
    <property type="project" value="TreeGrafter"/>
</dbReference>
<evidence type="ECO:0000313" key="4">
    <source>
        <dbReference type="EMBL" id="RZC61858.1"/>
    </source>
</evidence>
<dbReference type="GO" id="GO:0097550">
    <property type="term" value="C:transcription preinitiation complex"/>
    <property type="evidence" value="ECO:0007669"/>
    <property type="project" value="TreeGrafter"/>
</dbReference>
<gene>
    <name evidence="4" type="ORF">C5167_023615</name>
</gene>
<dbReference type="GO" id="GO:0017025">
    <property type="term" value="F:TBP-class protein binding"/>
    <property type="evidence" value="ECO:0007669"/>
    <property type="project" value="TreeGrafter"/>
</dbReference>
<proteinExistence type="predicted"/>
<dbReference type="STRING" id="3469.A0A4Y7JPX6"/>
<evidence type="ECO:0000259" key="3">
    <source>
        <dbReference type="Pfam" id="PF08271"/>
    </source>
</evidence>
<dbReference type="InterPro" id="IPR000812">
    <property type="entry name" value="TFIIB"/>
</dbReference>
<dbReference type="AlphaFoldDB" id="A0A4Y7JPX6"/>
<evidence type="ECO:0000256" key="1">
    <source>
        <dbReference type="ARBA" id="ARBA00023015"/>
    </source>
</evidence>
<name>A0A4Y7JPX6_PAPSO</name>
<organism evidence="4 5">
    <name type="scientific">Papaver somniferum</name>
    <name type="common">Opium poppy</name>
    <dbReference type="NCBI Taxonomy" id="3469"/>
    <lineage>
        <taxon>Eukaryota</taxon>
        <taxon>Viridiplantae</taxon>
        <taxon>Streptophyta</taxon>
        <taxon>Embryophyta</taxon>
        <taxon>Tracheophyta</taxon>
        <taxon>Spermatophyta</taxon>
        <taxon>Magnoliopsida</taxon>
        <taxon>Ranunculales</taxon>
        <taxon>Papaveraceae</taxon>
        <taxon>Papaveroideae</taxon>
        <taxon>Papaver</taxon>
    </lineage>
</organism>
<dbReference type="SUPFAM" id="SSF57783">
    <property type="entry name" value="Zinc beta-ribbon"/>
    <property type="match status" value="1"/>
</dbReference>
<accession>A0A4Y7JPX6</accession>
<reference evidence="4 5" key="1">
    <citation type="journal article" date="2018" name="Science">
        <title>The opium poppy genome and morphinan production.</title>
        <authorList>
            <person name="Guo L."/>
            <person name="Winzer T."/>
            <person name="Yang X."/>
            <person name="Li Y."/>
            <person name="Ning Z."/>
            <person name="He Z."/>
            <person name="Teodor R."/>
            <person name="Lu Y."/>
            <person name="Bowser T.A."/>
            <person name="Graham I.A."/>
            <person name="Ye K."/>
        </authorList>
    </citation>
    <scope>NUCLEOTIDE SEQUENCE [LARGE SCALE GENOMIC DNA]</scope>
    <source>
        <strain evidence="5">cv. HN1</strain>
        <tissue evidence="4">Leaves</tissue>
    </source>
</reference>
<dbReference type="SUPFAM" id="SSF47954">
    <property type="entry name" value="Cyclin-like"/>
    <property type="match status" value="1"/>
</dbReference>
<protein>
    <recommendedName>
        <fullName evidence="3">TFIIB-type domain-containing protein</fullName>
    </recommendedName>
</protein>
<keyword evidence="5" id="KW-1185">Reference proteome</keyword>
<dbReference type="Gramene" id="RZC61858">
    <property type="protein sequence ID" value="RZC61858"/>
    <property type="gene ID" value="C5167_023615"/>
</dbReference>
<dbReference type="OMA" id="MGTINAG"/>
<evidence type="ECO:0000256" key="2">
    <source>
        <dbReference type="ARBA" id="ARBA00023163"/>
    </source>
</evidence>
<evidence type="ECO:0000313" key="5">
    <source>
        <dbReference type="Proteomes" id="UP000316621"/>
    </source>
</evidence>
<dbReference type="PANTHER" id="PTHR11618">
    <property type="entry name" value="TRANSCRIPTION INITIATION FACTOR IIB-RELATED"/>
    <property type="match status" value="1"/>
</dbReference>
<dbReference type="Proteomes" id="UP000316621">
    <property type="component" value="Chromosome 5"/>
</dbReference>
<dbReference type="Gene3D" id="1.10.472.10">
    <property type="entry name" value="Cyclin-like"/>
    <property type="match status" value="1"/>
</dbReference>
<dbReference type="GO" id="GO:0070897">
    <property type="term" value="P:transcription preinitiation complex assembly"/>
    <property type="evidence" value="ECO:0007669"/>
    <property type="project" value="InterPro"/>
</dbReference>